<dbReference type="AlphaFoldDB" id="A0A813N661"/>
<evidence type="ECO:0000256" key="2">
    <source>
        <dbReference type="ARBA" id="ARBA00022771"/>
    </source>
</evidence>
<proteinExistence type="predicted"/>
<evidence type="ECO:0000313" key="8">
    <source>
        <dbReference type="EMBL" id="CAF0731671.1"/>
    </source>
</evidence>
<feature type="compositionally biased region" description="Basic and acidic residues" evidence="6">
    <location>
        <begin position="484"/>
        <end position="494"/>
    </location>
</feature>
<dbReference type="Gene3D" id="3.30.40.10">
    <property type="entry name" value="Zinc/RING finger domain, C3HC4 (zinc finger)"/>
    <property type="match status" value="1"/>
</dbReference>
<feature type="region of interest" description="Disordered" evidence="6">
    <location>
        <begin position="284"/>
        <end position="313"/>
    </location>
</feature>
<feature type="compositionally biased region" description="Basic and acidic residues" evidence="6">
    <location>
        <begin position="434"/>
        <end position="452"/>
    </location>
</feature>
<keyword evidence="1" id="KW-0479">Metal-binding</keyword>
<feature type="compositionally biased region" description="Low complexity" evidence="6">
    <location>
        <begin position="293"/>
        <end position="305"/>
    </location>
</feature>
<evidence type="ECO:0000313" key="9">
    <source>
        <dbReference type="Proteomes" id="UP000663879"/>
    </source>
</evidence>
<evidence type="ECO:0000256" key="3">
    <source>
        <dbReference type="ARBA" id="ARBA00022833"/>
    </source>
</evidence>
<name>A0A813N661_9BILA</name>
<dbReference type="InterPro" id="IPR013083">
    <property type="entry name" value="Znf_RING/FYVE/PHD"/>
</dbReference>
<dbReference type="InterPro" id="IPR018957">
    <property type="entry name" value="Znf_C3HC4_RING-type"/>
</dbReference>
<dbReference type="SUPFAM" id="SSF57850">
    <property type="entry name" value="RING/U-box"/>
    <property type="match status" value="1"/>
</dbReference>
<evidence type="ECO:0000256" key="5">
    <source>
        <dbReference type="SAM" id="Coils"/>
    </source>
</evidence>
<keyword evidence="3" id="KW-0862">Zinc</keyword>
<dbReference type="GO" id="GO:0008270">
    <property type="term" value="F:zinc ion binding"/>
    <property type="evidence" value="ECO:0007669"/>
    <property type="project" value="UniProtKB-KW"/>
</dbReference>
<dbReference type="PANTHER" id="PTHR14609">
    <property type="entry name" value="RING FINGER PROTEIN 219"/>
    <property type="match status" value="1"/>
</dbReference>
<dbReference type="Proteomes" id="UP000663879">
    <property type="component" value="Unassembled WGS sequence"/>
</dbReference>
<keyword evidence="9" id="KW-1185">Reference proteome</keyword>
<gene>
    <name evidence="8" type="ORF">OXX778_LOCUS2881</name>
</gene>
<dbReference type="Pfam" id="PF00097">
    <property type="entry name" value="zf-C3HC4"/>
    <property type="match status" value="1"/>
</dbReference>
<feature type="domain" description="RING-type" evidence="7">
    <location>
        <begin position="22"/>
        <end position="60"/>
    </location>
</feature>
<dbReference type="PROSITE" id="PS50089">
    <property type="entry name" value="ZF_RING_2"/>
    <property type="match status" value="1"/>
</dbReference>
<evidence type="ECO:0000256" key="6">
    <source>
        <dbReference type="SAM" id="MobiDB-lite"/>
    </source>
</evidence>
<sequence length="611" mass="69284">MTNILNGKTSSQNVIHTLPITCQICLGKVKEPCVCPNMHTFCSFCIDIWLEKTKHCPTCHVMIDKDNPCRKILGGIENLDNNDLIKPTDFSHPSTRKARFLNIFQQYEDEISRLNNFINSLNDEITKLKENNKNLGHGISHTISSPQHDMIQLLKNKLQILQKDLSDSIRERNELKEINQKYDNENSVLNLENARLKAALSDKNSQVINKYTITSLESKIENYDKEIKHLKKALEKSEKHIADLEFKNDLKHKENRLNRHLSEETFTSNSLNVMPSTSSYSSSSSSAFTYVKPSNNNSSSTPSSNKIIKPEPQIISKNDLKNLKFSSKIDRHSSINSNSPRKNLMSYGSPRKTTVHINQNDRLKKNNFNYTNVTSSNNFDLDNSNHLSQSMLTMNPNHTNNLLLSNSSNSLTNQSVVTNNLLNSSMKRFQIEEINLEKPESEREEEEKKKFGVDNLNGPTSEFIDCMEILNRAEKKVQNRRFSPRRDKILHNEKSLSTQTNSDSSSSSSSNGNSLNANGASSLSSFSNGTDSSFNIKYAEKLSSNKKESMSDKNPILVNSYSLNSYQTNSQHDIVYKEIGQSLNYGDTGINLSIVNRSRSVDTSNKFKIKD</sequence>
<evidence type="ECO:0000256" key="4">
    <source>
        <dbReference type="PROSITE-ProRule" id="PRU00175"/>
    </source>
</evidence>
<dbReference type="InterPro" id="IPR001841">
    <property type="entry name" value="Znf_RING"/>
</dbReference>
<evidence type="ECO:0000259" key="7">
    <source>
        <dbReference type="PROSITE" id="PS50089"/>
    </source>
</evidence>
<organism evidence="8 9">
    <name type="scientific">Brachionus calyciflorus</name>
    <dbReference type="NCBI Taxonomy" id="104777"/>
    <lineage>
        <taxon>Eukaryota</taxon>
        <taxon>Metazoa</taxon>
        <taxon>Spiralia</taxon>
        <taxon>Gnathifera</taxon>
        <taxon>Rotifera</taxon>
        <taxon>Eurotatoria</taxon>
        <taxon>Monogononta</taxon>
        <taxon>Pseudotrocha</taxon>
        <taxon>Ploima</taxon>
        <taxon>Brachionidae</taxon>
        <taxon>Brachionus</taxon>
    </lineage>
</organism>
<keyword evidence="5" id="KW-0175">Coiled coil</keyword>
<keyword evidence="2 4" id="KW-0863">Zinc-finger</keyword>
<dbReference type="InterPro" id="IPR039209">
    <property type="entry name" value="OBI1"/>
</dbReference>
<evidence type="ECO:0000256" key="1">
    <source>
        <dbReference type="ARBA" id="ARBA00022723"/>
    </source>
</evidence>
<feature type="region of interest" description="Disordered" evidence="6">
    <location>
        <begin position="477"/>
        <end position="527"/>
    </location>
</feature>
<dbReference type="GO" id="GO:0004842">
    <property type="term" value="F:ubiquitin-protein transferase activity"/>
    <property type="evidence" value="ECO:0007669"/>
    <property type="project" value="InterPro"/>
</dbReference>
<comment type="caution">
    <text evidence="8">The sequence shown here is derived from an EMBL/GenBank/DDBJ whole genome shotgun (WGS) entry which is preliminary data.</text>
</comment>
<dbReference type="GO" id="GO:0006275">
    <property type="term" value="P:regulation of DNA replication"/>
    <property type="evidence" value="ECO:0007669"/>
    <property type="project" value="InterPro"/>
</dbReference>
<feature type="region of interest" description="Disordered" evidence="6">
    <location>
        <begin position="434"/>
        <end position="455"/>
    </location>
</feature>
<dbReference type="OrthoDB" id="6105938at2759"/>
<accession>A0A813N661</accession>
<feature type="coiled-coil region" evidence="5">
    <location>
        <begin position="104"/>
        <end position="247"/>
    </location>
</feature>
<dbReference type="GO" id="GO:0006513">
    <property type="term" value="P:protein monoubiquitination"/>
    <property type="evidence" value="ECO:0007669"/>
    <property type="project" value="InterPro"/>
</dbReference>
<feature type="compositionally biased region" description="Low complexity" evidence="6">
    <location>
        <begin position="495"/>
        <end position="527"/>
    </location>
</feature>
<reference evidence="8" key="1">
    <citation type="submission" date="2021-02" db="EMBL/GenBank/DDBJ databases">
        <authorList>
            <person name="Nowell W R."/>
        </authorList>
    </citation>
    <scope>NUCLEOTIDE SEQUENCE</scope>
    <source>
        <strain evidence="8">Ploen Becks lab</strain>
    </source>
</reference>
<protein>
    <recommendedName>
        <fullName evidence="7">RING-type domain-containing protein</fullName>
    </recommendedName>
</protein>
<dbReference type="EMBL" id="CAJNOC010000239">
    <property type="protein sequence ID" value="CAF0731671.1"/>
    <property type="molecule type" value="Genomic_DNA"/>
</dbReference>
<feature type="region of interest" description="Disordered" evidence="6">
    <location>
        <begin position="331"/>
        <end position="351"/>
    </location>
</feature>
<dbReference type="PANTHER" id="PTHR14609:SF1">
    <property type="entry name" value="ORC UBIQUITIN LIGASE 1"/>
    <property type="match status" value="1"/>
</dbReference>